<keyword evidence="1" id="KW-0472">Membrane</keyword>
<organism evidence="3">
    <name type="scientific">Lichtheimia ramosa</name>
    <dbReference type="NCBI Taxonomy" id="688394"/>
    <lineage>
        <taxon>Eukaryota</taxon>
        <taxon>Fungi</taxon>
        <taxon>Fungi incertae sedis</taxon>
        <taxon>Mucoromycota</taxon>
        <taxon>Mucoromycotina</taxon>
        <taxon>Mucoromycetes</taxon>
        <taxon>Mucorales</taxon>
        <taxon>Lichtheimiaceae</taxon>
        <taxon>Lichtheimia</taxon>
    </lineage>
</organism>
<accession>A0A077WSQ0</accession>
<keyword evidence="1" id="KW-0812">Transmembrane</keyword>
<gene>
    <name evidence="3" type="ORF">LRAMOSA03046</name>
</gene>
<feature type="domain" description="Beta-lactamase-related" evidence="2">
    <location>
        <begin position="74"/>
        <end position="451"/>
    </location>
</feature>
<dbReference type="PANTHER" id="PTHR43319:SF3">
    <property type="entry name" value="BETA-LACTAMASE-RELATED DOMAIN-CONTAINING PROTEIN"/>
    <property type="match status" value="1"/>
</dbReference>
<dbReference type="Gene3D" id="3.40.710.10">
    <property type="entry name" value="DD-peptidase/beta-lactamase superfamily"/>
    <property type="match status" value="1"/>
</dbReference>
<reference evidence="3" key="1">
    <citation type="journal article" date="2014" name="Genome Announc.">
        <title>De novo whole-genome sequence and genome annotation of Lichtheimia ramosa.</title>
        <authorList>
            <person name="Linde J."/>
            <person name="Schwartze V."/>
            <person name="Binder U."/>
            <person name="Lass-Florl C."/>
            <person name="Voigt K."/>
            <person name="Horn F."/>
        </authorList>
    </citation>
    <scope>NUCLEOTIDE SEQUENCE</scope>
    <source>
        <strain evidence="3">JMRC FSU:6197</strain>
    </source>
</reference>
<dbReference type="OrthoDB" id="5946976at2759"/>
<name>A0A077WSQ0_9FUNG</name>
<dbReference type="SUPFAM" id="SSF56601">
    <property type="entry name" value="beta-lactamase/transpeptidase-like"/>
    <property type="match status" value="1"/>
</dbReference>
<dbReference type="AlphaFoldDB" id="A0A077WSQ0"/>
<evidence type="ECO:0000259" key="2">
    <source>
        <dbReference type="Pfam" id="PF00144"/>
    </source>
</evidence>
<evidence type="ECO:0000313" key="3">
    <source>
        <dbReference type="EMBL" id="CDS10370.1"/>
    </source>
</evidence>
<dbReference type="InterPro" id="IPR052907">
    <property type="entry name" value="Beta-lactamase/esterase"/>
</dbReference>
<dbReference type="EMBL" id="LK023335">
    <property type="protein sequence ID" value="CDS10370.1"/>
    <property type="molecule type" value="Genomic_DNA"/>
</dbReference>
<feature type="transmembrane region" description="Helical" evidence="1">
    <location>
        <begin position="17"/>
        <end position="35"/>
    </location>
</feature>
<keyword evidence="1" id="KW-1133">Transmembrane helix</keyword>
<sequence length="462" mass="52523">MTTTTQKSNTSRHTYQAILALICGILTTALYRFFISGPFIPISCSILGIQCNLFEIPFEGYVHEDFAEAATAFRQNFYQGEDVGASVAAYVDNQLVLDLHGGWQDIENKIPYTSNTLQIVYSSTKMLTAIVIAQLVERGYLSYDEKVIHYWPEFGQGNKMNVTLGDLMQHAGGVGFLNSPLTLADVQDRIRFSEILASQPHNFNGNRTRSYHAATRGWYLNEIIKRATPEHYTVDTWTEQYINNRYKDIKWHLKPYESRYDDHIAPIYRGPRLHRLYRKLVRIIQRGSKEISIMTALNDEDTPEHKTLRSVVKGIDRTDVTLPAYRRFESPSYSGFTNAKSIAKLAAMMANQGKAIDPHEPDLLNATTYAHVTEPVPLDYDVLIRRHIPSLKGGFAVMDDLMIDNVTFVGWTGMGGSIFFWNPEYKIGFGYCTNSMASFQPADHRSMSILRALVKQVLKNSR</sequence>
<dbReference type="Pfam" id="PF00144">
    <property type="entry name" value="Beta-lactamase"/>
    <property type="match status" value="1"/>
</dbReference>
<dbReference type="InterPro" id="IPR012338">
    <property type="entry name" value="Beta-lactam/transpept-like"/>
</dbReference>
<protein>
    <recommendedName>
        <fullName evidence="2">Beta-lactamase-related domain-containing protein</fullName>
    </recommendedName>
</protein>
<proteinExistence type="predicted"/>
<dbReference type="InterPro" id="IPR001466">
    <property type="entry name" value="Beta-lactam-related"/>
</dbReference>
<evidence type="ECO:0000256" key="1">
    <source>
        <dbReference type="SAM" id="Phobius"/>
    </source>
</evidence>
<dbReference type="PANTHER" id="PTHR43319">
    <property type="entry name" value="BETA-LACTAMASE-RELATED"/>
    <property type="match status" value="1"/>
</dbReference>